<evidence type="ECO:0000313" key="3">
    <source>
        <dbReference type="Proteomes" id="UP000251082"/>
    </source>
</evidence>
<proteinExistence type="predicted"/>
<feature type="region of interest" description="Disordered" evidence="1">
    <location>
        <begin position="1"/>
        <end position="43"/>
    </location>
</feature>
<dbReference type="AlphaFoldDB" id="A0A2X2I8A9"/>
<organism evidence="2 3">
    <name type="scientific">Shigella dysenteriae</name>
    <dbReference type="NCBI Taxonomy" id="622"/>
    <lineage>
        <taxon>Bacteria</taxon>
        <taxon>Pseudomonadati</taxon>
        <taxon>Pseudomonadota</taxon>
        <taxon>Gammaproteobacteria</taxon>
        <taxon>Enterobacterales</taxon>
        <taxon>Enterobacteriaceae</taxon>
        <taxon>Shigella</taxon>
    </lineage>
</organism>
<evidence type="ECO:0000313" key="2">
    <source>
        <dbReference type="EMBL" id="SPZ78427.1"/>
    </source>
</evidence>
<evidence type="ECO:0000256" key="1">
    <source>
        <dbReference type="SAM" id="MobiDB-lite"/>
    </source>
</evidence>
<gene>
    <name evidence="2" type="ORF">NCTC4837_03186</name>
</gene>
<dbReference type="Proteomes" id="UP000251082">
    <property type="component" value="Unassembled WGS sequence"/>
</dbReference>
<reference evidence="2 3" key="1">
    <citation type="submission" date="2018-06" db="EMBL/GenBank/DDBJ databases">
        <authorList>
            <consortium name="Pathogen Informatics"/>
            <person name="Doyle S."/>
        </authorList>
    </citation>
    <scope>NUCLEOTIDE SEQUENCE [LARGE SCALE GENOMIC DNA]</scope>
    <source>
        <strain evidence="2 3">NCTC4837</strain>
    </source>
</reference>
<protein>
    <submittedName>
        <fullName evidence="2">Uncharacterized protein</fullName>
    </submittedName>
</protein>
<dbReference type="EMBL" id="UAUQ01000007">
    <property type="protein sequence ID" value="SPZ78427.1"/>
    <property type="molecule type" value="Genomic_DNA"/>
</dbReference>
<accession>A0A2X2I8A9</accession>
<sequence>MPRDVRSAVGNSPELRRRCKITGSRLSHEKTPAPKKHQTGVGVAQRTQAIALIKLLATVGRYSPGVVASSG</sequence>
<name>A0A2X2I8A9_SHIDY</name>